<proteinExistence type="predicted"/>
<name>A0A445AMV7_ARAHY</name>
<feature type="region of interest" description="Disordered" evidence="1">
    <location>
        <begin position="328"/>
        <end position="350"/>
    </location>
</feature>
<feature type="compositionally biased region" description="Basic and acidic residues" evidence="1">
    <location>
        <begin position="66"/>
        <end position="80"/>
    </location>
</feature>
<protein>
    <recommendedName>
        <fullName evidence="4">Transposase MuDR plant domain-containing protein</fullName>
    </recommendedName>
</protein>
<accession>A0A445AMV7</accession>
<dbReference type="AlphaFoldDB" id="A0A445AMV7"/>
<evidence type="ECO:0008006" key="4">
    <source>
        <dbReference type="Google" id="ProtNLM"/>
    </source>
</evidence>
<gene>
    <name evidence="2" type="ORF">Ahy_B01g051836</name>
</gene>
<feature type="compositionally biased region" description="Basic and acidic residues" evidence="1">
    <location>
        <begin position="89"/>
        <end position="106"/>
    </location>
</feature>
<feature type="compositionally biased region" description="Acidic residues" evidence="1">
    <location>
        <begin position="149"/>
        <end position="158"/>
    </location>
</feature>
<evidence type="ECO:0000256" key="1">
    <source>
        <dbReference type="SAM" id="MobiDB-lite"/>
    </source>
</evidence>
<sequence length="431" mass="48172">MDMANIRVKEDTIELYVVHKTSNVHKGVDDVQVLGNAETTMEVENGEFDGPKTIIVTYEAHESGQVKRNVDPKVNEDIETKINGPDSNEDGKQECSNRNEDRKEESGDGSEDQDYELKGNEDGSEDSWGSNSREGYATDNSAAKVVFSDSDDDNEGAEGGDKGKEKIVGGLGDEDEGYESEDFLDVPISDDEDNNIGKKYPLHKQLKNLSDYKWEVGTLYVGIKEFEDCATAYAVHTGRGLKFSKGLVPTFDELIPRVDYRFCVRHLYYNFKKRFSWLQLKLMILLQKAKYIECYQHVVYPVNGPNMWTKTPFDDVLPLVYRKPIGRPKSKRNKIANEHQTRGGVSRKGQNQKCRYVLLHANKVAGSISKRSSKGISTTISTQASQQSQVASKSATLSRSKRKSSTSTMSTQQSQATSKKTKEIPSNNASG</sequence>
<feature type="compositionally biased region" description="Low complexity" evidence="1">
    <location>
        <begin position="405"/>
        <end position="418"/>
    </location>
</feature>
<feature type="compositionally biased region" description="Low complexity" evidence="1">
    <location>
        <begin position="379"/>
        <end position="398"/>
    </location>
</feature>
<comment type="caution">
    <text evidence="2">The sequence shown here is derived from an EMBL/GenBank/DDBJ whole genome shotgun (WGS) entry which is preliminary data.</text>
</comment>
<keyword evidence="3" id="KW-1185">Reference proteome</keyword>
<dbReference type="Proteomes" id="UP000289738">
    <property type="component" value="Chromosome B01"/>
</dbReference>
<feature type="region of interest" description="Disordered" evidence="1">
    <location>
        <begin position="66"/>
        <end position="180"/>
    </location>
</feature>
<evidence type="ECO:0000313" key="2">
    <source>
        <dbReference type="EMBL" id="RYR27782.1"/>
    </source>
</evidence>
<reference evidence="2 3" key="1">
    <citation type="submission" date="2019-01" db="EMBL/GenBank/DDBJ databases">
        <title>Sequencing of cultivated peanut Arachis hypogaea provides insights into genome evolution and oil improvement.</title>
        <authorList>
            <person name="Chen X."/>
        </authorList>
    </citation>
    <scope>NUCLEOTIDE SEQUENCE [LARGE SCALE GENOMIC DNA]</scope>
    <source>
        <strain evidence="3">cv. Fuhuasheng</strain>
        <tissue evidence="2">Leaves</tissue>
    </source>
</reference>
<evidence type="ECO:0000313" key="3">
    <source>
        <dbReference type="Proteomes" id="UP000289738"/>
    </source>
</evidence>
<organism evidence="2 3">
    <name type="scientific">Arachis hypogaea</name>
    <name type="common">Peanut</name>
    <dbReference type="NCBI Taxonomy" id="3818"/>
    <lineage>
        <taxon>Eukaryota</taxon>
        <taxon>Viridiplantae</taxon>
        <taxon>Streptophyta</taxon>
        <taxon>Embryophyta</taxon>
        <taxon>Tracheophyta</taxon>
        <taxon>Spermatophyta</taxon>
        <taxon>Magnoliopsida</taxon>
        <taxon>eudicotyledons</taxon>
        <taxon>Gunneridae</taxon>
        <taxon>Pentapetalae</taxon>
        <taxon>rosids</taxon>
        <taxon>fabids</taxon>
        <taxon>Fabales</taxon>
        <taxon>Fabaceae</taxon>
        <taxon>Papilionoideae</taxon>
        <taxon>50 kb inversion clade</taxon>
        <taxon>dalbergioids sensu lato</taxon>
        <taxon>Dalbergieae</taxon>
        <taxon>Pterocarpus clade</taxon>
        <taxon>Arachis</taxon>
    </lineage>
</organism>
<feature type="compositionally biased region" description="Polar residues" evidence="1">
    <location>
        <begin position="127"/>
        <end position="141"/>
    </location>
</feature>
<feature type="region of interest" description="Disordered" evidence="1">
    <location>
        <begin position="379"/>
        <end position="431"/>
    </location>
</feature>
<dbReference type="EMBL" id="SDMP01000011">
    <property type="protein sequence ID" value="RYR27782.1"/>
    <property type="molecule type" value="Genomic_DNA"/>
</dbReference>